<organism evidence="1 2">
    <name type="scientific">Eubacterium plexicaudatum ASF492</name>
    <dbReference type="NCBI Taxonomy" id="1235802"/>
    <lineage>
        <taxon>Bacteria</taxon>
        <taxon>Bacillati</taxon>
        <taxon>Bacillota</taxon>
        <taxon>Clostridia</taxon>
        <taxon>Eubacteriales</taxon>
        <taxon>Eubacteriaceae</taxon>
        <taxon>Eubacterium</taxon>
    </lineage>
</organism>
<dbReference type="OrthoDB" id="2063172at2"/>
<dbReference type="AlphaFoldDB" id="N2BFK6"/>
<comment type="caution">
    <text evidence="1">The sequence shown here is derived from an EMBL/GenBank/DDBJ whole genome shotgun (WGS) entry which is preliminary data.</text>
</comment>
<proteinExistence type="predicted"/>
<dbReference type="STRING" id="1235802.C823_00379"/>
<dbReference type="Proteomes" id="UP000012589">
    <property type="component" value="Unassembled WGS sequence"/>
</dbReference>
<protein>
    <submittedName>
        <fullName evidence="1">Uncharacterized protein</fullName>
    </submittedName>
</protein>
<dbReference type="HOGENOM" id="CLU_164641_1_0_9"/>
<name>N2BFK6_9FIRM</name>
<gene>
    <name evidence="1" type="ORF">C823_00379</name>
</gene>
<dbReference type="EMBL" id="AQFT01000012">
    <property type="protein sequence ID" value="EMZ37313.1"/>
    <property type="molecule type" value="Genomic_DNA"/>
</dbReference>
<evidence type="ECO:0000313" key="1">
    <source>
        <dbReference type="EMBL" id="EMZ37313.1"/>
    </source>
</evidence>
<dbReference type="eggNOG" id="ENOG5033CS0">
    <property type="taxonomic scope" value="Bacteria"/>
</dbReference>
<sequence>MDNNYIPTAFDEKTQNKDLQILKTALPYMRGPRQKEILTLIKAIELKKSIDLIDSDDTSLSICSGENPMENTLHMLGDIRQFCSEQEQEHIDMILNIFSMFSTYETMFS</sequence>
<dbReference type="PATRIC" id="fig|1235802.3.peg.401"/>
<reference evidence="1 2" key="1">
    <citation type="journal article" date="2014" name="Genome Announc.">
        <title>Draft genome sequences of the altered schaedler flora, a defined bacterial community from gnotobiotic mice.</title>
        <authorList>
            <person name="Wannemuehler M.J."/>
            <person name="Overstreet A.M."/>
            <person name="Ward D.V."/>
            <person name="Phillips G.J."/>
        </authorList>
    </citation>
    <scope>NUCLEOTIDE SEQUENCE [LARGE SCALE GENOMIC DNA]</scope>
    <source>
        <strain evidence="1 2">ASF492</strain>
    </source>
</reference>
<evidence type="ECO:0000313" key="2">
    <source>
        <dbReference type="Proteomes" id="UP000012589"/>
    </source>
</evidence>
<accession>N2BFK6</accession>
<keyword evidence="2" id="KW-1185">Reference proteome</keyword>